<dbReference type="AlphaFoldDB" id="A0A3M2LS47"/>
<dbReference type="GO" id="GO:0003677">
    <property type="term" value="F:DNA binding"/>
    <property type="evidence" value="ECO:0007669"/>
    <property type="project" value="UniProtKB-KW"/>
</dbReference>
<reference evidence="2 3" key="1">
    <citation type="submission" date="2018-10" db="EMBL/GenBank/DDBJ databases">
        <title>Isolation from soil.</title>
        <authorList>
            <person name="Hu J."/>
        </authorList>
    </citation>
    <scope>NUCLEOTIDE SEQUENCE [LARGE SCALE GENOMIC DNA]</scope>
    <source>
        <strain evidence="2 3">NEAU-Ht49</strain>
    </source>
</reference>
<evidence type="ECO:0000313" key="3">
    <source>
        <dbReference type="Proteomes" id="UP000282674"/>
    </source>
</evidence>
<dbReference type="OrthoDB" id="4949931at2"/>
<dbReference type="RefSeq" id="WP_122197535.1">
    <property type="nucleotide sequence ID" value="NZ_JBHSKC010000034.1"/>
</dbReference>
<name>A0A3M2LS47_9ACTN</name>
<dbReference type="EMBL" id="RFFG01000061">
    <property type="protein sequence ID" value="RMI39906.1"/>
    <property type="molecule type" value="Genomic_DNA"/>
</dbReference>
<evidence type="ECO:0000259" key="1">
    <source>
        <dbReference type="Pfam" id="PF12728"/>
    </source>
</evidence>
<proteinExistence type="predicted"/>
<accession>A0A3M2LS47</accession>
<gene>
    <name evidence="2" type="ORF">EBO15_28490</name>
</gene>
<protein>
    <submittedName>
        <fullName evidence="2">DNA-binding protein</fullName>
    </submittedName>
</protein>
<keyword evidence="3" id="KW-1185">Reference proteome</keyword>
<dbReference type="Proteomes" id="UP000282674">
    <property type="component" value="Unassembled WGS sequence"/>
</dbReference>
<comment type="caution">
    <text evidence="2">The sequence shown here is derived from an EMBL/GenBank/DDBJ whole genome shotgun (WGS) entry which is preliminary data.</text>
</comment>
<organism evidence="2 3">
    <name type="scientific">Actinomadura harenae</name>
    <dbReference type="NCBI Taxonomy" id="2483351"/>
    <lineage>
        <taxon>Bacteria</taxon>
        <taxon>Bacillati</taxon>
        <taxon>Actinomycetota</taxon>
        <taxon>Actinomycetes</taxon>
        <taxon>Streptosporangiales</taxon>
        <taxon>Thermomonosporaceae</taxon>
        <taxon>Actinomadura</taxon>
    </lineage>
</organism>
<dbReference type="InterPro" id="IPR041657">
    <property type="entry name" value="HTH_17"/>
</dbReference>
<keyword evidence="2" id="KW-0238">DNA-binding</keyword>
<feature type="domain" description="Helix-turn-helix" evidence="1">
    <location>
        <begin position="13"/>
        <end position="61"/>
    </location>
</feature>
<dbReference type="Pfam" id="PF12728">
    <property type="entry name" value="HTH_17"/>
    <property type="match status" value="1"/>
</dbReference>
<evidence type="ECO:0000313" key="2">
    <source>
        <dbReference type="EMBL" id="RMI39906.1"/>
    </source>
</evidence>
<sequence>MTHLHTSGEPPRLYKAAEAATITGLTAHWLTSHARAKQIPHWRFGKLIRFSRAHLDEIVQQAHQPVTVGGAK</sequence>